<gene>
    <name evidence="2" type="ORF">HU722_43605</name>
</gene>
<dbReference type="EMBL" id="JABWQF010000045">
    <property type="protein sequence ID" value="MBC3298434.1"/>
    <property type="molecule type" value="Genomic_DNA"/>
</dbReference>
<dbReference type="GO" id="GO:0016491">
    <property type="term" value="F:oxidoreductase activity"/>
    <property type="evidence" value="ECO:0007669"/>
    <property type="project" value="UniProtKB-KW"/>
</dbReference>
<dbReference type="Pfam" id="PF13510">
    <property type="entry name" value="Fer2_4"/>
    <property type="match status" value="1"/>
</dbReference>
<keyword evidence="1" id="KW-0560">Oxidoreductase</keyword>
<comment type="caution">
    <text evidence="2">The sequence shown here is derived from an EMBL/GenBank/DDBJ whole genome shotgun (WGS) entry which is preliminary data.</text>
</comment>
<dbReference type="InterPro" id="IPR042204">
    <property type="entry name" value="2Fe-2S-bd_N"/>
</dbReference>
<proteinExistence type="predicted"/>
<dbReference type="Gene3D" id="3.10.20.440">
    <property type="entry name" value="2Fe-2S iron-sulphur cluster binding domain, sarcosine oxidase, alpha subunit, N-terminal domain"/>
    <property type="match status" value="1"/>
</dbReference>
<protein>
    <submittedName>
        <fullName evidence="2">(2Fe-2S)-binding protein</fullName>
    </submittedName>
</protein>
<dbReference type="AlphaFoldDB" id="A0A8H9Z1P6"/>
<reference evidence="2" key="1">
    <citation type="journal article" date="2020" name="Microorganisms">
        <title>Reliable Identification of Environmental Pseudomonas Isolates Using the rpoD Gene.</title>
        <authorList>
            <consortium name="The Broad Institute Genome Sequencing Platform"/>
            <person name="Girard L."/>
            <person name="Lood C."/>
            <person name="Rokni-Zadeh H."/>
            <person name="van Noort V."/>
            <person name="Lavigne R."/>
            <person name="De Mot R."/>
        </authorList>
    </citation>
    <scope>NUCLEOTIDE SEQUENCE [LARGE SCALE GENOMIC DNA]</scope>
    <source>
        <strain evidence="2">SWRI145</strain>
    </source>
</reference>
<dbReference type="SUPFAM" id="SSF54292">
    <property type="entry name" value="2Fe-2S ferredoxin-like"/>
    <property type="match status" value="1"/>
</dbReference>
<accession>A0A8H9Z1P6</accession>
<dbReference type="GO" id="GO:0051536">
    <property type="term" value="F:iron-sulfur cluster binding"/>
    <property type="evidence" value="ECO:0007669"/>
    <property type="project" value="InterPro"/>
</dbReference>
<dbReference type="InterPro" id="IPR036010">
    <property type="entry name" value="2Fe-2S_ferredoxin-like_sf"/>
</dbReference>
<organism evidence="2">
    <name type="scientific">Pseudomonas tritici</name>
    <dbReference type="NCBI Taxonomy" id="2745518"/>
    <lineage>
        <taxon>Bacteria</taxon>
        <taxon>Pseudomonadati</taxon>
        <taxon>Pseudomonadota</taxon>
        <taxon>Gammaproteobacteria</taxon>
        <taxon>Pseudomonadales</taxon>
        <taxon>Pseudomonadaceae</taxon>
        <taxon>Pseudomonas</taxon>
    </lineage>
</organism>
<evidence type="ECO:0000256" key="1">
    <source>
        <dbReference type="ARBA" id="ARBA00023002"/>
    </source>
</evidence>
<name>A0A8H9Z1P6_9PSED</name>
<sequence length="97" mass="10408">MPDSRRIEPVADLRPAPIQILVNGHKTLCYPGETVATALLGAGARGFRRSVTGTLRIPVCNMGVCYECMVKINGLEAQRSCMTLVSPGMCVEVTDEA</sequence>
<evidence type="ECO:0000313" key="2">
    <source>
        <dbReference type="EMBL" id="MBC3298434.1"/>
    </source>
</evidence>